<dbReference type="GO" id="GO:0016987">
    <property type="term" value="F:sigma factor activity"/>
    <property type="evidence" value="ECO:0007669"/>
    <property type="project" value="UniProtKB-KW"/>
</dbReference>
<keyword evidence="9" id="KW-1185">Reference proteome</keyword>
<dbReference type="Pfam" id="PF08281">
    <property type="entry name" value="Sigma70_r4_2"/>
    <property type="match status" value="1"/>
</dbReference>
<keyword evidence="4" id="KW-0804">Transcription</keyword>
<dbReference type="Gene3D" id="1.10.1740.10">
    <property type="match status" value="1"/>
</dbReference>
<evidence type="ECO:0000313" key="9">
    <source>
        <dbReference type="Proteomes" id="UP000593765"/>
    </source>
</evidence>
<evidence type="ECO:0000259" key="7">
    <source>
        <dbReference type="Pfam" id="PF08281"/>
    </source>
</evidence>
<dbReference type="InterPro" id="IPR013249">
    <property type="entry name" value="RNA_pol_sigma70_r4_t2"/>
</dbReference>
<dbReference type="EMBL" id="CP063458">
    <property type="protein sequence ID" value="QOV89321.1"/>
    <property type="molecule type" value="Genomic_DNA"/>
</dbReference>
<name>A0A7M2WWW3_9BACT</name>
<comment type="similarity">
    <text evidence="1">Belongs to the sigma-70 factor family. ECF subfamily.</text>
</comment>
<organism evidence="8 9">
    <name type="scientific">Humisphaera borealis</name>
    <dbReference type="NCBI Taxonomy" id="2807512"/>
    <lineage>
        <taxon>Bacteria</taxon>
        <taxon>Pseudomonadati</taxon>
        <taxon>Planctomycetota</taxon>
        <taxon>Phycisphaerae</taxon>
        <taxon>Tepidisphaerales</taxon>
        <taxon>Tepidisphaeraceae</taxon>
        <taxon>Humisphaera</taxon>
    </lineage>
</organism>
<dbReference type="RefSeq" id="WP_206292353.1">
    <property type="nucleotide sequence ID" value="NZ_CP063458.1"/>
</dbReference>
<feature type="domain" description="RNA polymerase sigma factor 70 region 4 type 2" evidence="7">
    <location>
        <begin position="207"/>
        <end position="257"/>
    </location>
</feature>
<evidence type="ECO:0000256" key="2">
    <source>
        <dbReference type="ARBA" id="ARBA00023015"/>
    </source>
</evidence>
<gene>
    <name evidence="8" type="ORF">IPV69_24455</name>
</gene>
<dbReference type="GO" id="GO:0006352">
    <property type="term" value="P:DNA-templated transcription initiation"/>
    <property type="evidence" value="ECO:0007669"/>
    <property type="project" value="InterPro"/>
</dbReference>
<feature type="compositionally biased region" description="Polar residues" evidence="5">
    <location>
        <begin position="1"/>
        <end position="14"/>
    </location>
</feature>
<dbReference type="AlphaFoldDB" id="A0A7M2WWW3"/>
<dbReference type="PANTHER" id="PTHR43133:SF25">
    <property type="entry name" value="RNA POLYMERASE SIGMA FACTOR RFAY-RELATED"/>
    <property type="match status" value="1"/>
</dbReference>
<keyword evidence="2" id="KW-0805">Transcription regulation</keyword>
<dbReference type="SUPFAM" id="SSF88659">
    <property type="entry name" value="Sigma3 and sigma4 domains of RNA polymerase sigma factors"/>
    <property type="match status" value="1"/>
</dbReference>
<accession>A0A7M2WWW3</accession>
<evidence type="ECO:0000256" key="5">
    <source>
        <dbReference type="SAM" id="MobiDB-lite"/>
    </source>
</evidence>
<feature type="domain" description="RNA polymerase sigma-70 region 2" evidence="6">
    <location>
        <begin position="98"/>
        <end position="166"/>
    </location>
</feature>
<feature type="region of interest" description="Disordered" evidence="5">
    <location>
        <begin position="1"/>
        <end position="75"/>
    </location>
</feature>
<evidence type="ECO:0000259" key="6">
    <source>
        <dbReference type="Pfam" id="PF04542"/>
    </source>
</evidence>
<dbReference type="Pfam" id="PF04542">
    <property type="entry name" value="Sigma70_r2"/>
    <property type="match status" value="1"/>
</dbReference>
<dbReference type="GO" id="GO:0003677">
    <property type="term" value="F:DNA binding"/>
    <property type="evidence" value="ECO:0007669"/>
    <property type="project" value="InterPro"/>
</dbReference>
<dbReference type="NCBIfam" id="TIGR02937">
    <property type="entry name" value="sigma70-ECF"/>
    <property type="match status" value="1"/>
</dbReference>
<dbReference type="KEGG" id="hbs:IPV69_24455"/>
<proteinExistence type="inferred from homology"/>
<evidence type="ECO:0000256" key="3">
    <source>
        <dbReference type="ARBA" id="ARBA00023082"/>
    </source>
</evidence>
<dbReference type="Proteomes" id="UP000593765">
    <property type="component" value="Chromosome"/>
</dbReference>
<dbReference type="InterPro" id="IPR013325">
    <property type="entry name" value="RNA_pol_sigma_r2"/>
</dbReference>
<evidence type="ECO:0000256" key="1">
    <source>
        <dbReference type="ARBA" id="ARBA00010641"/>
    </source>
</evidence>
<sequence length="273" mass="29854">MNASPLNPDLSNNNGSGGSARREGRTTPPSAAVNDATGDSASQYPGLSAKPEEASPVGKGDGDGGGGGPEKVKAPPAVSDEALLAAYRVGDKQSFITLVDRYQRELFHFLVRFLGNRVAAEDIFQETFLQVHQSAEAFDLSRRFKPWLFTIAANKARDLIRSQARRPTNPLQASIAPGDDEGGEFIDLMQSSVDLPEEPMARKELQDKVQRVVNSLPEHLREILMLSYFSMFPYRQIADILDIPLGTVKSRLHAAVATFAEKWKSANPSKFEP</sequence>
<dbReference type="InterPro" id="IPR036388">
    <property type="entry name" value="WH-like_DNA-bd_sf"/>
</dbReference>
<dbReference type="PANTHER" id="PTHR43133">
    <property type="entry name" value="RNA POLYMERASE ECF-TYPE SIGMA FACTO"/>
    <property type="match status" value="1"/>
</dbReference>
<dbReference type="InterPro" id="IPR014284">
    <property type="entry name" value="RNA_pol_sigma-70_dom"/>
</dbReference>
<evidence type="ECO:0000256" key="4">
    <source>
        <dbReference type="ARBA" id="ARBA00023163"/>
    </source>
</evidence>
<dbReference type="CDD" id="cd06171">
    <property type="entry name" value="Sigma70_r4"/>
    <property type="match status" value="1"/>
</dbReference>
<reference evidence="8 9" key="1">
    <citation type="submission" date="2020-10" db="EMBL/GenBank/DDBJ databases">
        <title>Wide distribution of Phycisphaera-like planctomycetes from WD2101 soil group in peatlands and genome analysis of the first cultivated representative.</title>
        <authorList>
            <person name="Dedysh S.N."/>
            <person name="Beletsky A.V."/>
            <person name="Ivanova A."/>
            <person name="Kulichevskaya I.S."/>
            <person name="Suzina N.E."/>
            <person name="Philippov D.A."/>
            <person name="Rakitin A.L."/>
            <person name="Mardanov A.V."/>
            <person name="Ravin N.V."/>
        </authorList>
    </citation>
    <scope>NUCLEOTIDE SEQUENCE [LARGE SCALE GENOMIC DNA]</scope>
    <source>
        <strain evidence="8 9">M1803</strain>
    </source>
</reference>
<dbReference type="InterPro" id="IPR013324">
    <property type="entry name" value="RNA_pol_sigma_r3/r4-like"/>
</dbReference>
<dbReference type="Gene3D" id="1.10.10.10">
    <property type="entry name" value="Winged helix-like DNA-binding domain superfamily/Winged helix DNA-binding domain"/>
    <property type="match status" value="1"/>
</dbReference>
<keyword evidence="3" id="KW-0731">Sigma factor</keyword>
<dbReference type="SUPFAM" id="SSF88946">
    <property type="entry name" value="Sigma2 domain of RNA polymerase sigma factors"/>
    <property type="match status" value="1"/>
</dbReference>
<dbReference type="InterPro" id="IPR039425">
    <property type="entry name" value="RNA_pol_sigma-70-like"/>
</dbReference>
<dbReference type="InterPro" id="IPR007627">
    <property type="entry name" value="RNA_pol_sigma70_r2"/>
</dbReference>
<evidence type="ECO:0000313" key="8">
    <source>
        <dbReference type="EMBL" id="QOV89321.1"/>
    </source>
</evidence>
<protein>
    <submittedName>
        <fullName evidence="8">Sigma-70 family RNA polymerase sigma factor</fullName>
    </submittedName>
</protein>